<dbReference type="Gene3D" id="2.60.120.620">
    <property type="entry name" value="q2cbj1_9rhob like domain"/>
    <property type="match status" value="1"/>
</dbReference>
<comment type="caution">
    <text evidence="1">The sequence shown here is derived from an EMBL/GenBank/DDBJ whole genome shotgun (WGS) entry which is preliminary data.</text>
</comment>
<dbReference type="Proteomes" id="UP000575241">
    <property type="component" value="Unassembled WGS sequence"/>
</dbReference>
<evidence type="ECO:0000313" key="2">
    <source>
        <dbReference type="Proteomes" id="UP000575241"/>
    </source>
</evidence>
<evidence type="ECO:0000313" key="1">
    <source>
        <dbReference type="EMBL" id="MBB4838553.1"/>
    </source>
</evidence>
<proteinExistence type="predicted"/>
<evidence type="ECO:0008006" key="3">
    <source>
        <dbReference type="Google" id="ProtNLM"/>
    </source>
</evidence>
<reference evidence="1 2" key="1">
    <citation type="submission" date="2020-08" db="EMBL/GenBank/DDBJ databases">
        <title>Functional genomics of gut bacteria from endangered species of beetles.</title>
        <authorList>
            <person name="Carlos-Shanley C."/>
        </authorList>
    </citation>
    <scope>NUCLEOTIDE SEQUENCE [LARGE SCALE GENOMIC DNA]</scope>
    <source>
        <strain evidence="1 2">S00224</strain>
    </source>
</reference>
<dbReference type="Pfam" id="PF10014">
    <property type="entry name" value="2OG-Fe_Oxy_2"/>
    <property type="match status" value="1"/>
</dbReference>
<dbReference type="InterPro" id="IPR018724">
    <property type="entry name" value="2OG-Fe_dioxygenase"/>
</dbReference>
<dbReference type="GO" id="GO:0051213">
    <property type="term" value="F:dioxygenase activity"/>
    <property type="evidence" value="ECO:0007669"/>
    <property type="project" value="InterPro"/>
</dbReference>
<organism evidence="1 2">
    <name type="scientific">Sphingomonas kyeonggiensis</name>
    <dbReference type="NCBI Taxonomy" id="1268553"/>
    <lineage>
        <taxon>Bacteria</taxon>
        <taxon>Pseudomonadati</taxon>
        <taxon>Pseudomonadota</taxon>
        <taxon>Alphaproteobacteria</taxon>
        <taxon>Sphingomonadales</taxon>
        <taxon>Sphingomonadaceae</taxon>
        <taxon>Sphingomonas</taxon>
    </lineage>
</organism>
<keyword evidence="2" id="KW-1185">Reference proteome</keyword>
<protein>
    <recommendedName>
        <fullName evidence="3">2OG-Fe dioxygenase family protein</fullName>
    </recommendedName>
</protein>
<dbReference type="EMBL" id="JACHLN010000002">
    <property type="protein sequence ID" value="MBB4838553.1"/>
    <property type="molecule type" value="Genomic_DNA"/>
</dbReference>
<dbReference type="RefSeq" id="WP_184165250.1">
    <property type="nucleotide sequence ID" value="NZ_JACHLN010000002.1"/>
</dbReference>
<sequence length="246" mass="27439">MDFSAIAGPGAGLAQQLADKGYVHVDAADFRAMAHAADPAEFARFAASWDDLAQDEYMADGGRYRRRRYAAFTFQGARAVRKPHQPHFQSIDYNPLNGDTQRWFAPATDALVELPITRNLFALCTPLFSALDGDPEQRWDGEFHQFRIEALGGEAGQPTPEGMHRDGVDWVLVMLVDRRNVEAGTTHIIDEAGRRDSFTLVTPGEAVLLDDRRIRHGVTAIHALDPALSACRDVLVVTWRRARRQD</sequence>
<name>A0A7W7K046_9SPHN</name>
<dbReference type="AlphaFoldDB" id="A0A7W7K046"/>
<gene>
    <name evidence="1" type="ORF">HNP52_001622</name>
</gene>
<accession>A0A7W7K046</accession>